<dbReference type="GO" id="GO:0005737">
    <property type="term" value="C:cytoplasm"/>
    <property type="evidence" value="ECO:0007669"/>
    <property type="project" value="TreeGrafter"/>
</dbReference>
<dbReference type="GO" id="GO:0004016">
    <property type="term" value="F:adenylate cyclase activity"/>
    <property type="evidence" value="ECO:0007669"/>
    <property type="project" value="TreeGrafter"/>
</dbReference>
<dbReference type="SUPFAM" id="SSF52540">
    <property type="entry name" value="P-loop containing nucleoside triphosphate hydrolases"/>
    <property type="match status" value="1"/>
</dbReference>
<dbReference type="OrthoDB" id="3178131at2"/>
<dbReference type="InterPro" id="IPR036388">
    <property type="entry name" value="WH-like_DNA-bd_sf"/>
</dbReference>
<proteinExistence type="predicted"/>
<dbReference type="Pfam" id="PF13191">
    <property type="entry name" value="AAA_16"/>
    <property type="match status" value="1"/>
</dbReference>
<keyword evidence="5" id="KW-1185">Reference proteome</keyword>
<dbReference type="Pfam" id="PF00196">
    <property type="entry name" value="GerE"/>
    <property type="match status" value="1"/>
</dbReference>
<dbReference type="GO" id="GO:0003677">
    <property type="term" value="F:DNA binding"/>
    <property type="evidence" value="ECO:0007669"/>
    <property type="project" value="InterPro"/>
</dbReference>
<dbReference type="PRINTS" id="PR00038">
    <property type="entry name" value="HTHLUXR"/>
</dbReference>
<dbReference type="PROSITE" id="PS50043">
    <property type="entry name" value="HTH_LUXR_2"/>
    <property type="match status" value="1"/>
</dbReference>
<keyword evidence="2" id="KW-0067">ATP-binding</keyword>
<dbReference type="PROSITE" id="PS00622">
    <property type="entry name" value="HTH_LUXR_1"/>
    <property type="match status" value="1"/>
</dbReference>
<dbReference type="Gene3D" id="3.40.50.300">
    <property type="entry name" value="P-loop containing nucleotide triphosphate hydrolases"/>
    <property type="match status" value="1"/>
</dbReference>
<dbReference type="SMART" id="SM00421">
    <property type="entry name" value="HTH_LUXR"/>
    <property type="match status" value="1"/>
</dbReference>
<dbReference type="GO" id="GO:0006355">
    <property type="term" value="P:regulation of DNA-templated transcription"/>
    <property type="evidence" value="ECO:0007669"/>
    <property type="project" value="InterPro"/>
</dbReference>
<dbReference type="Proteomes" id="UP000316639">
    <property type="component" value="Unassembled WGS sequence"/>
</dbReference>
<reference evidence="4 5" key="1">
    <citation type="submission" date="2019-07" db="EMBL/GenBank/DDBJ databases">
        <title>Lentzea xizangensis sp. nov., isolated from Qinghai-Tibetan Plateau Soils.</title>
        <authorList>
            <person name="Huang J."/>
        </authorList>
    </citation>
    <scope>NUCLEOTIDE SEQUENCE [LARGE SCALE GENOMIC DNA]</scope>
    <source>
        <strain evidence="4 5">FXJ1.1311</strain>
    </source>
</reference>
<evidence type="ECO:0000259" key="3">
    <source>
        <dbReference type="PROSITE" id="PS50043"/>
    </source>
</evidence>
<name>A0A563ETN0_9PSEU</name>
<dbReference type="InterPro" id="IPR016032">
    <property type="entry name" value="Sig_transdc_resp-reg_C-effctor"/>
</dbReference>
<dbReference type="InterPro" id="IPR041664">
    <property type="entry name" value="AAA_16"/>
</dbReference>
<organism evidence="4 5">
    <name type="scientific">Lentzea tibetensis</name>
    <dbReference type="NCBI Taxonomy" id="2591470"/>
    <lineage>
        <taxon>Bacteria</taxon>
        <taxon>Bacillati</taxon>
        <taxon>Actinomycetota</taxon>
        <taxon>Actinomycetes</taxon>
        <taxon>Pseudonocardiales</taxon>
        <taxon>Pseudonocardiaceae</taxon>
        <taxon>Lentzea</taxon>
    </lineage>
</organism>
<dbReference type="SUPFAM" id="SSF46894">
    <property type="entry name" value="C-terminal effector domain of the bipartite response regulators"/>
    <property type="match status" value="1"/>
</dbReference>
<evidence type="ECO:0000313" key="4">
    <source>
        <dbReference type="EMBL" id="TWP50484.1"/>
    </source>
</evidence>
<evidence type="ECO:0000313" key="5">
    <source>
        <dbReference type="Proteomes" id="UP000316639"/>
    </source>
</evidence>
<protein>
    <submittedName>
        <fullName evidence="4">Helix-turn-helix transcriptional regulator</fullName>
    </submittedName>
</protein>
<dbReference type="AlphaFoldDB" id="A0A563ETN0"/>
<accession>A0A563ETN0</accession>
<dbReference type="Gene3D" id="1.25.40.10">
    <property type="entry name" value="Tetratricopeptide repeat domain"/>
    <property type="match status" value="1"/>
</dbReference>
<dbReference type="GO" id="GO:0005524">
    <property type="term" value="F:ATP binding"/>
    <property type="evidence" value="ECO:0007669"/>
    <property type="project" value="UniProtKB-KW"/>
</dbReference>
<sequence>MRTGNAGLVDREHETAAVAELLDAAARGEGRMLTAYGGAGSGKSALLDAAVSNARREGFTVLLARGSHAERELPFGLVGRLFEPVLPQLSPAPVLVGHRPHVADAALADLHELNKALAELTTTGPVLIAVDDVPQADCPSLRWLASVPQRIERMPVALLATASGEPCSDPALVDEVLAGSSRELRPAAIGPAGAATVLERVLGATPAPSFVTACLLATSGNPLLLTALAEALAERSVVPADAAVADIAVPGLEPALRARLRRVSPHALAIARALAALDGKADLLRIADVTGIDPPTVAEVAETLSRLGLIRLAGQQLDFTCSLLRNTITGELPFTALQAVNSQAAALLWESGAPATSVAERLLATRPLAQPWVSGALRDAAGEALGSGHPDIAIAYLRRALDEPLPPDERAAVITDLGEAEAHLDLPAAVRHLGESAERVLLADLLVLTGRYPEGVELAGDTDDARSVALRLHLEPAAGSALERLDELRADAPGDPRSLSLLALRELWLGRSRTAAVAFAEQALADVPFDAEAATSAVRAVLVLAAADRLEDALAHCDSLVNGARRWGHRPALAAARSARSVVIRRLGRPAAALEDAHAGVDLLVDCGADRRRGVAVEYLARLVHILVDMGRYDEATGLLERADLMGEIRRSWAGVELLFARGRLRVASGHPAAGVRDLLAAGARLASWEVANPAVVPWRSEAATALLELGEAQEAREHAAEEVELARRWGAAEPLGLALRAHGVVVGGPRGLALLEEAVSLADAPMALARCLTDYGAAMRRSGRPVPARRVLHTALDLAQKCQSATLARRASTELATAGGRRLKSRQSDVDGLTASERRAATLAAEGRTNREIAEVLFVQRRTVEIHLTNAYRKLGIAGRDGLVSALRRSTRPERATG</sequence>
<comment type="caution">
    <text evidence="4">The sequence shown here is derived from an EMBL/GenBank/DDBJ whole genome shotgun (WGS) entry which is preliminary data.</text>
</comment>
<dbReference type="Gene3D" id="1.10.10.10">
    <property type="entry name" value="Winged helix-like DNA-binding domain superfamily/Winged helix DNA-binding domain"/>
    <property type="match status" value="1"/>
</dbReference>
<dbReference type="PANTHER" id="PTHR16305">
    <property type="entry name" value="TESTICULAR SOLUBLE ADENYLYL CYCLASE"/>
    <property type="match status" value="1"/>
</dbReference>
<evidence type="ECO:0000256" key="2">
    <source>
        <dbReference type="ARBA" id="ARBA00022840"/>
    </source>
</evidence>
<dbReference type="PANTHER" id="PTHR16305:SF35">
    <property type="entry name" value="TRANSCRIPTIONAL ACTIVATOR DOMAIN"/>
    <property type="match status" value="1"/>
</dbReference>
<dbReference type="InterPro" id="IPR027417">
    <property type="entry name" value="P-loop_NTPase"/>
</dbReference>
<feature type="domain" description="HTH luxR-type" evidence="3">
    <location>
        <begin position="827"/>
        <end position="892"/>
    </location>
</feature>
<dbReference type="InterPro" id="IPR000792">
    <property type="entry name" value="Tscrpt_reg_LuxR_C"/>
</dbReference>
<dbReference type="InterPro" id="IPR011990">
    <property type="entry name" value="TPR-like_helical_dom_sf"/>
</dbReference>
<dbReference type="CDD" id="cd06170">
    <property type="entry name" value="LuxR_C_like"/>
    <property type="match status" value="1"/>
</dbReference>
<evidence type="ECO:0000256" key="1">
    <source>
        <dbReference type="ARBA" id="ARBA00022741"/>
    </source>
</evidence>
<keyword evidence="1" id="KW-0547">Nucleotide-binding</keyword>
<gene>
    <name evidence="4" type="ORF">FKR81_20125</name>
</gene>
<dbReference type="EMBL" id="VOBR01000012">
    <property type="protein sequence ID" value="TWP50484.1"/>
    <property type="molecule type" value="Genomic_DNA"/>
</dbReference>
<dbReference type="SUPFAM" id="SSF48452">
    <property type="entry name" value="TPR-like"/>
    <property type="match status" value="1"/>
</dbReference>